<keyword evidence="2 4" id="KW-0479">Metal-binding</keyword>
<dbReference type="InterPro" id="IPR009056">
    <property type="entry name" value="Cyt_c-like_dom"/>
</dbReference>
<evidence type="ECO:0000256" key="3">
    <source>
        <dbReference type="ARBA" id="ARBA00023004"/>
    </source>
</evidence>
<keyword evidence="1 4" id="KW-0349">Heme</keyword>
<proteinExistence type="predicted"/>
<protein>
    <submittedName>
        <fullName evidence="6">Cytochrome c</fullName>
    </submittedName>
</protein>
<reference evidence="6 7" key="1">
    <citation type="submission" date="2023-04" db="EMBL/GenBank/DDBJ databases">
        <title>A novel bacteria isolated from coastal sediment.</title>
        <authorList>
            <person name="Liu X.-J."/>
            <person name="Du Z.-J."/>
        </authorList>
    </citation>
    <scope>NUCLEOTIDE SEQUENCE [LARGE SCALE GENOMIC DNA]</scope>
    <source>
        <strain evidence="6 7">SDUM461004</strain>
    </source>
</reference>
<dbReference type="SUPFAM" id="SSF46626">
    <property type="entry name" value="Cytochrome c"/>
    <property type="match status" value="1"/>
</dbReference>
<evidence type="ECO:0000256" key="4">
    <source>
        <dbReference type="PROSITE-ProRule" id="PRU00433"/>
    </source>
</evidence>
<feature type="domain" description="Cytochrome c" evidence="5">
    <location>
        <begin position="204"/>
        <end position="289"/>
    </location>
</feature>
<dbReference type="PROSITE" id="PS51007">
    <property type="entry name" value="CYTC"/>
    <property type="match status" value="1"/>
</dbReference>
<organism evidence="6 7">
    <name type="scientific">Thalassobacterium sedimentorum</name>
    <dbReference type="NCBI Taxonomy" id="3041258"/>
    <lineage>
        <taxon>Bacteria</taxon>
        <taxon>Pseudomonadati</taxon>
        <taxon>Verrucomicrobiota</taxon>
        <taxon>Opitutia</taxon>
        <taxon>Puniceicoccales</taxon>
        <taxon>Coraliomargaritaceae</taxon>
        <taxon>Thalassobacterium</taxon>
    </lineage>
</organism>
<dbReference type="Pfam" id="PF13442">
    <property type="entry name" value="Cytochrome_CBB3"/>
    <property type="match status" value="1"/>
</dbReference>
<evidence type="ECO:0000313" key="7">
    <source>
        <dbReference type="Proteomes" id="UP001243717"/>
    </source>
</evidence>
<evidence type="ECO:0000256" key="1">
    <source>
        <dbReference type="ARBA" id="ARBA00022617"/>
    </source>
</evidence>
<dbReference type="Proteomes" id="UP001243717">
    <property type="component" value="Unassembled WGS sequence"/>
</dbReference>
<evidence type="ECO:0000313" key="6">
    <source>
        <dbReference type="EMBL" id="MDQ8193410.1"/>
    </source>
</evidence>
<evidence type="ECO:0000256" key="2">
    <source>
        <dbReference type="ARBA" id="ARBA00022723"/>
    </source>
</evidence>
<dbReference type="InterPro" id="IPR036909">
    <property type="entry name" value="Cyt_c-like_dom_sf"/>
</dbReference>
<evidence type="ECO:0000259" key="5">
    <source>
        <dbReference type="PROSITE" id="PS51007"/>
    </source>
</evidence>
<keyword evidence="7" id="KW-1185">Reference proteome</keyword>
<keyword evidence="3 4" id="KW-0408">Iron</keyword>
<gene>
    <name evidence="6" type="ORF">QEH59_03175</name>
</gene>
<dbReference type="RefSeq" id="WP_308983906.1">
    <property type="nucleotide sequence ID" value="NZ_JARXIC010000003.1"/>
</dbReference>
<dbReference type="Gene3D" id="1.10.760.10">
    <property type="entry name" value="Cytochrome c-like domain"/>
    <property type="match status" value="1"/>
</dbReference>
<accession>A0ABU1AF80</accession>
<name>A0ABU1AF80_9BACT</name>
<sequence>MLSIHLFNRLRRVRAFVFPLLLPSLLVLLLPVSVQAAYVDKADLTGDLIVELASDPAQDFVIQRDALYDMGVKTEAVYIPYLKKTIQCTVLPLAAILDAYPEFDAAFAYCYDGYISYYTSEFIAEYDPYVVLDLEGNERGDMQLEGTPDMGPFYITFAKQLTAGSEEILDPANKRPFGVYKLKLGSQESLVGPLFEAPFDTMDANAQAGREIWMNNCMSCHSWDPVGPGGNLSNRIVKIVSMHAKYNKQYFHDFVKDPQVTMPDSKMPKHPHYSDETIEQIRQFLTHVPN</sequence>
<comment type="caution">
    <text evidence="6">The sequence shown here is derived from an EMBL/GenBank/DDBJ whole genome shotgun (WGS) entry which is preliminary data.</text>
</comment>
<dbReference type="EMBL" id="JARXIC010000003">
    <property type="protein sequence ID" value="MDQ8193410.1"/>
    <property type="molecule type" value="Genomic_DNA"/>
</dbReference>